<keyword evidence="3" id="KW-1185">Reference proteome</keyword>
<feature type="compositionally biased region" description="Polar residues" evidence="1">
    <location>
        <begin position="116"/>
        <end position="125"/>
    </location>
</feature>
<evidence type="ECO:0000313" key="3">
    <source>
        <dbReference type="Proteomes" id="UP000193648"/>
    </source>
</evidence>
<dbReference type="SUPFAM" id="SSF117281">
    <property type="entry name" value="Kelch motif"/>
    <property type="match status" value="1"/>
</dbReference>
<dbReference type="AlphaFoldDB" id="A0A1Y2GCR3"/>
<dbReference type="InParanoid" id="A0A1Y2GCR3"/>
<dbReference type="GeneID" id="33568750"/>
<proteinExistence type="predicted"/>
<evidence type="ECO:0000313" key="2">
    <source>
        <dbReference type="EMBL" id="ORZ04307.1"/>
    </source>
</evidence>
<reference evidence="2 3" key="1">
    <citation type="submission" date="2016-07" db="EMBL/GenBank/DDBJ databases">
        <title>Pervasive Adenine N6-methylation of Active Genes in Fungi.</title>
        <authorList>
            <consortium name="DOE Joint Genome Institute"/>
            <person name="Mondo S.J."/>
            <person name="Dannebaum R.O."/>
            <person name="Kuo R.C."/>
            <person name="Labutti K."/>
            <person name="Haridas S."/>
            <person name="Kuo A."/>
            <person name="Salamov A."/>
            <person name="Ahrendt S.R."/>
            <person name="Lipzen A."/>
            <person name="Sullivan W."/>
            <person name="Andreopoulos W.B."/>
            <person name="Clum A."/>
            <person name="Lindquist E."/>
            <person name="Daum C."/>
            <person name="Ramamoorthy G.K."/>
            <person name="Gryganskyi A."/>
            <person name="Culley D."/>
            <person name="Magnuson J.K."/>
            <person name="James T.Y."/>
            <person name="O'Malley M.A."/>
            <person name="Stajich J.E."/>
            <person name="Spatafora J.W."/>
            <person name="Visel A."/>
            <person name="Grigoriev I.V."/>
        </authorList>
    </citation>
    <scope>NUCLEOTIDE SEQUENCE [LARGE SCALE GENOMIC DNA]</scope>
    <source>
        <strain evidence="2 3">NRRL 3116</strain>
    </source>
</reference>
<dbReference type="Proteomes" id="UP000193648">
    <property type="component" value="Unassembled WGS sequence"/>
</dbReference>
<dbReference type="InterPro" id="IPR015915">
    <property type="entry name" value="Kelch-typ_b-propeller"/>
</dbReference>
<evidence type="ECO:0008006" key="4">
    <source>
        <dbReference type="Google" id="ProtNLM"/>
    </source>
</evidence>
<evidence type="ECO:0000256" key="1">
    <source>
        <dbReference type="SAM" id="MobiDB-lite"/>
    </source>
</evidence>
<feature type="region of interest" description="Disordered" evidence="1">
    <location>
        <begin position="111"/>
        <end position="141"/>
    </location>
</feature>
<accession>A0A1Y2GCR3</accession>
<dbReference type="OrthoDB" id="10524465at2759"/>
<name>A0A1Y2GCR3_9FUNG</name>
<dbReference type="RefSeq" id="XP_021876465.1">
    <property type="nucleotide sequence ID" value="XM_022026907.1"/>
</dbReference>
<comment type="caution">
    <text evidence="2">The sequence shown here is derived from an EMBL/GenBank/DDBJ whole genome shotgun (WGS) entry which is preliminary data.</text>
</comment>
<organism evidence="2 3">
    <name type="scientific">Lobosporangium transversale</name>
    <dbReference type="NCBI Taxonomy" id="64571"/>
    <lineage>
        <taxon>Eukaryota</taxon>
        <taxon>Fungi</taxon>
        <taxon>Fungi incertae sedis</taxon>
        <taxon>Mucoromycota</taxon>
        <taxon>Mortierellomycotina</taxon>
        <taxon>Mortierellomycetes</taxon>
        <taxon>Mortierellales</taxon>
        <taxon>Mortierellaceae</taxon>
        <taxon>Lobosporangium</taxon>
    </lineage>
</organism>
<dbReference type="EMBL" id="MCFF01000058">
    <property type="protein sequence ID" value="ORZ04307.1"/>
    <property type="molecule type" value="Genomic_DNA"/>
</dbReference>
<sequence length="141" mass="15624">MMKLPFAITIPTRPCMGSTIVLANDSAIYCFGGRLENRELTRYHYVSDVETCLWETIHAAPSPENPTDTNSGSISGVASLCPRPRYFYALNAFGTSLVLFRGVGKIVGNEADETKQQNGNNNRSETTIEDQTDESHWDFAI</sequence>
<gene>
    <name evidence="2" type="ORF">BCR41DRAFT_374962</name>
</gene>
<dbReference type="Gene3D" id="2.120.10.80">
    <property type="entry name" value="Kelch-type beta propeller"/>
    <property type="match status" value="1"/>
</dbReference>
<protein>
    <recommendedName>
        <fullName evidence="4">Galactose oxidase</fullName>
    </recommendedName>
</protein>